<feature type="domain" description="Potassium channel tetramerisation-type BTB" evidence="2">
    <location>
        <begin position="19"/>
        <end position="103"/>
    </location>
</feature>
<dbReference type="InterPro" id="IPR011333">
    <property type="entry name" value="SKP1/BTB/POZ_sf"/>
</dbReference>
<dbReference type="Gene3D" id="3.30.710.10">
    <property type="entry name" value="Potassium Channel Kv1.1, Chain A"/>
    <property type="match status" value="1"/>
</dbReference>
<dbReference type="Proteomes" id="UP001327560">
    <property type="component" value="Chromosome 5"/>
</dbReference>
<keyword evidence="5" id="KW-1185">Reference proteome</keyword>
<comment type="pathway">
    <text evidence="1">Protein modification; protein ubiquitination.</text>
</comment>
<dbReference type="CDD" id="cd18316">
    <property type="entry name" value="BTB_POZ_KCTD-like"/>
    <property type="match status" value="1"/>
</dbReference>
<gene>
    <name evidence="4" type="ORF">Cni_G17138</name>
</gene>
<dbReference type="Pfam" id="PF02214">
    <property type="entry name" value="BTB_2"/>
    <property type="match status" value="1"/>
</dbReference>
<evidence type="ECO:0000259" key="2">
    <source>
        <dbReference type="Pfam" id="PF02214"/>
    </source>
</evidence>
<dbReference type="InterPro" id="IPR003131">
    <property type="entry name" value="T1-type_BTB"/>
</dbReference>
<reference evidence="4 5" key="1">
    <citation type="submission" date="2023-10" db="EMBL/GenBank/DDBJ databases">
        <title>Chromosome-scale genome assembly provides insights into flower coloration mechanisms of Canna indica.</title>
        <authorList>
            <person name="Li C."/>
        </authorList>
    </citation>
    <scope>NUCLEOTIDE SEQUENCE [LARGE SCALE GENOMIC DNA]</scope>
    <source>
        <tissue evidence="4">Flower</tissue>
    </source>
</reference>
<feature type="domain" description="At2g24240-like C-terminal beta-propeller" evidence="3">
    <location>
        <begin position="134"/>
        <end position="472"/>
    </location>
</feature>
<accession>A0AAQ3QHG6</accession>
<evidence type="ECO:0000313" key="5">
    <source>
        <dbReference type="Proteomes" id="UP001327560"/>
    </source>
</evidence>
<organism evidence="4 5">
    <name type="scientific">Canna indica</name>
    <name type="common">Indian-shot</name>
    <dbReference type="NCBI Taxonomy" id="4628"/>
    <lineage>
        <taxon>Eukaryota</taxon>
        <taxon>Viridiplantae</taxon>
        <taxon>Streptophyta</taxon>
        <taxon>Embryophyta</taxon>
        <taxon>Tracheophyta</taxon>
        <taxon>Spermatophyta</taxon>
        <taxon>Magnoliopsida</taxon>
        <taxon>Liliopsida</taxon>
        <taxon>Zingiberales</taxon>
        <taxon>Cannaceae</taxon>
        <taxon>Canna</taxon>
    </lineage>
</organism>
<sequence>MEGSDSDYITLAGPPTDRVKLNVGGKLFETTVRTLQSCGPDSLLAALSLRSGDEPPPVFIDRDPEIFSALLSLLRSGRFPSAALRSFSKQDLLDEAIYYGVEARLRLALSPPPLVGFDAVLASTVRPAFDAFPTALSAGSEDGSVWVAHGGQISAYDWSLAHAGTVRTHLDEITALQRVWPEVAATGSMDSPGLHFYDVSGGRHVGSVHWSDPGDPRVYKARVTAIAAGWSGTDDPVYAAFECPHRENCIMAVDPATLRAAATIGRQNGNAAKSASPGRLVHVRNQGLVFASAVSAGAFGYAGYMRLWDPRSGVVVWETSEPGAVSSNLRFGDAFAAADVDQEGSAIYKVCWRSGDVAVADMRRLGENPWVYLEERSAATGVRSDGGGTNSVLHCYKTQVFVSKKAGLEVWSQIREEEGGRVEGHGVREKAFRRNFMDKQADAKRGPITAMEGGGDRLFVTREGMEGVEVWESSDLAGAISLL</sequence>
<evidence type="ECO:0000256" key="1">
    <source>
        <dbReference type="ARBA" id="ARBA00004906"/>
    </source>
</evidence>
<dbReference type="InterPro" id="IPR011047">
    <property type="entry name" value="Quinoprotein_ADH-like_sf"/>
</dbReference>
<dbReference type="SUPFAM" id="SSF54695">
    <property type="entry name" value="POZ domain"/>
    <property type="match status" value="1"/>
</dbReference>
<evidence type="ECO:0000259" key="3">
    <source>
        <dbReference type="Pfam" id="PF25279"/>
    </source>
</evidence>
<protein>
    <recommendedName>
        <fullName evidence="6">BTB/POZ domain-containing protein</fullName>
    </recommendedName>
</protein>
<dbReference type="InterPro" id="IPR057441">
    <property type="entry name" value="Beta_prop_At2g24240"/>
</dbReference>
<name>A0AAQ3QHG6_9LILI</name>
<dbReference type="Pfam" id="PF25279">
    <property type="entry name" value="Beta_prop_At2g24240"/>
    <property type="match status" value="1"/>
</dbReference>
<dbReference type="GO" id="GO:0051260">
    <property type="term" value="P:protein homooligomerization"/>
    <property type="evidence" value="ECO:0007669"/>
    <property type="project" value="InterPro"/>
</dbReference>
<dbReference type="PANTHER" id="PTHR11145">
    <property type="entry name" value="BTB/POZ DOMAIN-CONTAINING ADAPTER FOR CUL3-MEDIATED RHOA DEGRADATION PROTEIN FAMILY MEMBER"/>
    <property type="match status" value="1"/>
</dbReference>
<evidence type="ECO:0000313" key="4">
    <source>
        <dbReference type="EMBL" id="WOL08385.1"/>
    </source>
</evidence>
<evidence type="ECO:0008006" key="6">
    <source>
        <dbReference type="Google" id="ProtNLM"/>
    </source>
</evidence>
<dbReference type="SUPFAM" id="SSF50998">
    <property type="entry name" value="Quinoprotein alcohol dehydrogenase-like"/>
    <property type="match status" value="1"/>
</dbReference>
<dbReference type="InterPro" id="IPR045068">
    <property type="entry name" value="BACURD1-3"/>
</dbReference>
<dbReference type="EMBL" id="CP136894">
    <property type="protein sequence ID" value="WOL08385.1"/>
    <property type="molecule type" value="Genomic_DNA"/>
</dbReference>
<dbReference type="PANTHER" id="PTHR11145:SF8">
    <property type="entry name" value="RE57120P"/>
    <property type="match status" value="1"/>
</dbReference>
<dbReference type="AlphaFoldDB" id="A0AAQ3QHG6"/>
<proteinExistence type="predicted"/>